<comment type="caution">
    <text evidence="1">The sequence shown here is derived from an EMBL/GenBank/DDBJ whole genome shotgun (WGS) entry which is preliminary data.</text>
</comment>
<evidence type="ECO:0008006" key="3">
    <source>
        <dbReference type="Google" id="ProtNLM"/>
    </source>
</evidence>
<dbReference type="AlphaFoldDB" id="A0A371GWU7"/>
<organism evidence="1 2">
    <name type="scientific">Mucuna pruriens</name>
    <name type="common">Velvet bean</name>
    <name type="synonym">Dolichos pruriens</name>
    <dbReference type="NCBI Taxonomy" id="157652"/>
    <lineage>
        <taxon>Eukaryota</taxon>
        <taxon>Viridiplantae</taxon>
        <taxon>Streptophyta</taxon>
        <taxon>Embryophyta</taxon>
        <taxon>Tracheophyta</taxon>
        <taxon>Spermatophyta</taxon>
        <taxon>Magnoliopsida</taxon>
        <taxon>eudicotyledons</taxon>
        <taxon>Gunneridae</taxon>
        <taxon>Pentapetalae</taxon>
        <taxon>rosids</taxon>
        <taxon>fabids</taxon>
        <taxon>Fabales</taxon>
        <taxon>Fabaceae</taxon>
        <taxon>Papilionoideae</taxon>
        <taxon>50 kb inversion clade</taxon>
        <taxon>NPAAA clade</taxon>
        <taxon>indigoferoid/millettioid clade</taxon>
        <taxon>Phaseoleae</taxon>
        <taxon>Mucuna</taxon>
    </lineage>
</organism>
<dbReference type="EMBL" id="QJKJ01004243">
    <property type="protein sequence ID" value="RDX94969.1"/>
    <property type="molecule type" value="Genomic_DNA"/>
</dbReference>
<evidence type="ECO:0000313" key="1">
    <source>
        <dbReference type="EMBL" id="RDX94969.1"/>
    </source>
</evidence>
<evidence type="ECO:0000313" key="2">
    <source>
        <dbReference type="Proteomes" id="UP000257109"/>
    </source>
</evidence>
<protein>
    <recommendedName>
        <fullName evidence="3">Copia protein</fullName>
    </recommendedName>
</protein>
<reference evidence="1" key="1">
    <citation type="submission" date="2018-05" db="EMBL/GenBank/DDBJ databases">
        <title>Draft genome of Mucuna pruriens seed.</title>
        <authorList>
            <person name="Nnadi N.E."/>
            <person name="Vos R."/>
            <person name="Hasami M.H."/>
            <person name="Devisetty U.K."/>
            <person name="Aguiy J.C."/>
        </authorList>
    </citation>
    <scope>NUCLEOTIDE SEQUENCE [LARGE SCALE GENOMIC DNA]</scope>
    <source>
        <strain evidence="1">JCA_2017</strain>
    </source>
</reference>
<feature type="non-terminal residue" evidence="1">
    <location>
        <position position="1"/>
    </location>
</feature>
<gene>
    <name evidence="1" type="ORF">CR513_22580</name>
</gene>
<sequence>MDDHESIDQIYGQFQTIFNNQKSLGKTYDNCDHITKILQVTTLKVSKDLKKLPMEKLLGKLKVNEMELNEDKG</sequence>
<name>A0A371GWU7_MUCPR</name>
<proteinExistence type="predicted"/>
<accession>A0A371GWU7</accession>
<keyword evidence="2" id="KW-1185">Reference proteome</keyword>
<dbReference type="Proteomes" id="UP000257109">
    <property type="component" value="Unassembled WGS sequence"/>
</dbReference>